<dbReference type="SUPFAM" id="SSF55729">
    <property type="entry name" value="Acyl-CoA N-acyltransferases (Nat)"/>
    <property type="match status" value="1"/>
</dbReference>
<accession>W4LFB0</accession>
<dbReference type="InterPro" id="IPR016181">
    <property type="entry name" value="Acyl_CoA_acyltransferase"/>
</dbReference>
<gene>
    <name evidence="2" type="ORF">ETSY2_46510</name>
</gene>
<dbReference type="HOGENOM" id="CLU_013985_3_1_7"/>
<dbReference type="EMBL" id="AZHX01002190">
    <property type="protein sequence ID" value="ETW96375.1"/>
    <property type="molecule type" value="Genomic_DNA"/>
</dbReference>
<protein>
    <recommendedName>
        <fullName evidence="1">N-acetyltransferase domain-containing protein</fullName>
    </recommendedName>
</protein>
<feature type="domain" description="N-acetyltransferase" evidence="1">
    <location>
        <begin position="25"/>
        <end position="171"/>
    </location>
</feature>
<evidence type="ECO:0000313" key="3">
    <source>
        <dbReference type="Proteomes" id="UP000019140"/>
    </source>
</evidence>
<dbReference type="InterPro" id="IPR051531">
    <property type="entry name" value="N-acetyltransferase"/>
</dbReference>
<reference evidence="2 3" key="1">
    <citation type="journal article" date="2014" name="Nature">
        <title>An environmental bacterial taxon with a large and distinct metabolic repertoire.</title>
        <authorList>
            <person name="Wilson M.C."/>
            <person name="Mori T."/>
            <person name="Ruckert C."/>
            <person name="Uria A.R."/>
            <person name="Helf M.J."/>
            <person name="Takada K."/>
            <person name="Gernert C."/>
            <person name="Steffens U.A."/>
            <person name="Heycke N."/>
            <person name="Schmitt S."/>
            <person name="Rinke C."/>
            <person name="Helfrich E.J."/>
            <person name="Brachmann A.O."/>
            <person name="Gurgui C."/>
            <person name="Wakimoto T."/>
            <person name="Kracht M."/>
            <person name="Crusemann M."/>
            <person name="Hentschel U."/>
            <person name="Abe I."/>
            <person name="Matsunaga S."/>
            <person name="Kalinowski J."/>
            <person name="Takeyama H."/>
            <person name="Piel J."/>
        </authorList>
    </citation>
    <scope>NUCLEOTIDE SEQUENCE [LARGE SCALE GENOMIC DNA]</scope>
    <source>
        <strain evidence="3">TSY2</strain>
    </source>
</reference>
<dbReference type="PANTHER" id="PTHR43792">
    <property type="entry name" value="GNAT FAMILY, PUTATIVE (AFU_ORTHOLOGUE AFUA_3G00765)-RELATED-RELATED"/>
    <property type="match status" value="1"/>
</dbReference>
<keyword evidence="3" id="KW-1185">Reference proteome</keyword>
<evidence type="ECO:0000313" key="2">
    <source>
        <dbReference type="EMBL" id="ETW96375.1"/>
    </source>
</evidence>
<dbReference type="Proteomes" id="UP000019140">
    <property type="component" value="Unassembled WGS sequence"/>
</dbReference>
<dbReference type="GO" id="GO:0016747">
    <property type="term" value="F:acyltransferase activity, transferring groups other than amino-acyl groups"/>
    <property type="evidence" value="ECO:0007669"/>
    <property type="project" value="InterPro"/>
</dbReference>
<proteinExistence type="predicted"/>
<sequence>MMDRVETERLYLRRFEDTDRDAYYLGIYADPEVMKTLPAGQPIARGDFEARVTGLMVDHWREHGFGPWVVVHKADEALIGHCGLKYWPDSPDVEVFYALAKPYWGQGLATEGARASLRYGFELLGLDYIIAGAFVDNVASRRVLEKIGMTYTGEMTFSGLTVAGYMIRRRDYMAGQTVE</sequence>
<evidence type="ECO:0000259" key="1">
    <source>
        <dbReference type="PROSITE" id="PS51186"/>
    </source>
</evidence>
<dbReference type="Gene3D" id="3.40.630.30">
    <property type="match status" value="1"/>
</dbReference>
<dbReference type="AlphaFoldDB" id="W4LFB0"/>
<organism evidence="2 3">
    <name type="scientific">Candidatus Entotheonella gemina</name>
    <dbReference type="NCBI Taxonomy" id="1429439"/>
    <lineage>
        <taxon>Bacteria</taxon>
        <taxon>Pseudomonadati</taxon>
        <taxon>Nitrospinota/Tectimicrobiota group</taxon>
        <taxon>Candidatus Tectimicrobiota</taxon>
        <taxon>Candidatus Entotheonellia</taxon>
        <taxon>Candidatus Entotheonellales</taxon>
        <taxon>Candidatus Entotheonellaceae</taxon>
        <taxon>Candidatus Entotheonella</taxon>
    </lineage>
</organism>
<dbReference type="Pfam" id="PF13302">
    <property type="entry name" value="Acetyltransf_3"/>
    <property type="match status" value="1"/>
</dbReference>
<dbReference type="InterPro" id="IPR000182">
    <property type="entry name" value="GNAT_dom"/>
</dbReference>
<name>W4LFB0_9BACT</name>
<comment type="caution">
    <text evidence="2">The sequence shown here is derived from an EMBL/GenBank/DDBJ whole genome shotgun (WGS) entry which is preliminary data.</text>
</comment>
<dbReference type="PROSITE" id="PS51186">
    <property type="entry name" value="GNAT"/>
    <property type="match status" value="1"/>
</dbReference>
<dbReference type="PANTHER" id="PTHR43792:SF1">
    <property type="entry name" value="N-ACETYLTRANSFERASE DOMAIN-CONTAINING PROTEIN"/>
    <property type="match status" value="1"/>
</dbReference>